<evidence type="ECO:0000256" key="6">
    <source>
        <dbReference type="SAM" id="MobiDB-lite"/>
    </source>
</evidence>
<keyword evidence="3 5" id="KW-0697">Rotamase</keyword>
<reference evidence="9 10" key="1">
    <citation type="submission" date="2018-10" db="EMBL/GenBank/DDBJ databases">
        <title>Genomic Encyclopedia of Archaeal and Bacterial Type Strains, Phase II (KMG-II): from individual species to whole genera.</title>
        <authorList>
            <person name="Goeker M."/>
        </authorList>
    </citation>
    <scope>NUCLEOTIDE SEQUENCE [LARGE SCALE GENOMIC DNA]</scope>
    <source>
        <strain evidence="9 10">RP-AC37</strain>
    </source>
</reference>
<evidence type="ECO:0000256" key="7">
    <source>
        <dbReference type="SAM" id="SignalP"/>
    </source>
</evidence>
<dbReference type="InterPro" id="IPR001179">
    <property type="entry name" value="PPIase_FKBP_dom"/>
</dbReference>
<proteinExistence type="predicted"/>
<dbReference type="Pfam" id="PF00254">
    <property type="entry name" value="FKBP_C"/>
    <property type="match status" value="1"/>
</dbReference>
<dbReference type="GO" id="GO:0003755">
    <property type="term" value="F:peptidyl-prolyl cis-trans isomerase activity"/>
    <property type="evidence" value="ECO:0007669"/>
    <property type="project" value="UniProtKB-KW"/>
</dbReference>
<dbReference type="RefSeq" id="WP_147431849.1">
    <property type="nucleotide sequence ID" value="NZ_RBWV01000009.1"/>
</dbReference>
<evidence type="ECO:0000313" key="9">
    <source>
        <dbReference type="EMBL" id="RKS80107.1"/>
    </source>
</evidence>
<dbReference type="PANTHER" id="PTHR45779">
    <property type="entry name" value="PEPTIDYLPROLYL ISOMERASE"/>
    <property type="match status" value="1"/>
</dbReference>
<gene>
    <name evidence="9" type="ORF">CLV35_0527</name>
</gene>
<dbReference type="AlphaFoldDB" id="A0A420XTM0"/>
<feature type="region of interest" description="Disordered" evidence="6">
    <location>
        <begin position="19"/>
        <end position="63"/>
    </location>
</feature>
<evidence type="ECO:0000256" key="1">
    <source>
        <dbReference type="ARBA" id="ARBA00000971"/>
    </source>
</evidence>
<comment type="catalytic activity">
    <reaction evidence="1 5">
        <text>[protein]-peptidylproline (omega=180) = [protein]-peptidylproline (omega=0)</text>
        <dbReference type="Rhea" id="RHEA:16237"/>
        <dbReference type="Rhea" id="RHEA-COMP:10747"/>
        <dbReference type="Rhea" id="RHEA-COMP:10748"/>
        <dbReference type="ChEBI" id="CHEBI:83833"/>
        <dbReference type="ChEBI" id="CHEBI:83834"/>
        <dbReference type="EC" id="5.2.1.8"/>
    </reaction>
</comment>
<evidence type="ECO:0000256" key="2">
    <source>
        <dbReference type="ARBA" id="ARBA00013194"/>
    </source>
</evidence>
<evidence type="ECO:0000259" key="8">
    <source>
        <dbReference type="PROSITE" id="PS50059"/>
    </source>
</evidence>
<evidence type="ECO:0000256" key="3">
    <source>
        <dbReference type="ARBA" id="ARBA00023110"/>
    </source>
</evidence>
<dbReference type="EC" id="5.2.1.8" evidence="2 5"/>
<dbReference type="InParanoid" id="A0A420XTM0"/>
<name>A0A420XTM0_9ACTN</name>
<dbReference type="Gene3D" id="3.10.50.40">
    <property type="match status" value="1"/>
</dbReference>
<feature type="compositionally biased region" description="Low complexity" evidence="6">
    <location>
        <begin position="19"/>
        <end position="59"/>
    </location>
</feature>
<keyword evidence="10" id="KW-1185">Reference proteome</keyword>
<evidence type="ECO:0000256" key="4">
    <source>
        <dbReference type="ARBA" id="ARBA00023235"/>
    </source>
</evidence>
<accession>A0A420XTM0</accession>
<protein>
    <recommendedName>
        <fullName evidence="2 5">peptidylprolyl isomerase</fullName>
        <ecNumber evidence="2 5">5.2.1.8</ecNumber>
    </recommendedName>
</protein>
<dbReference type="PROSITE" id="PS50059">
    <property type="entry name" value="FKBP_PPIASE"/>
    <property type="match status" value="1"/>
</dbReference>
<dbReference type="InterPro" id="IPR046357">
    <property type="entry name" value="PPIase_dom_sf"/>
</dbReference>
<comment type="caution">
    <text evidence="9">The sequence shown here is derived from an EMBL/GenBank/DDBJ whole genome shotgun (WGS) entry which is preliminary data.</text>
</comment>
<keyword evidence="7" id="KW-0732">Signal</keyword>
<dbReference type="PROSITE" id="PS51257">
    <property type="entry name" value="PROKAR_LIPOPROTEIN"/>
    <property type="match status" value="1"/>
</dbReference>
<evidence type="ECO:0000313" key="10">
    <source>
        <dbReference type="Proteomes" id="UP000281955"/>
    </source>
</evidence>
<dbReference type="InterPro" id="IPR044609">
    <property type="entry name" value="FKBP2/11"/>
</dbReference>
<dbReference type="Proteomes" id="UP000281955">
    <property type="component" value="Unassembled WGS sequence"/>
</dbReference>
<keyword evidence="4 5" id="KW-0413">Isomerase</keyword>
<dbReference type="SUPFAM" id="SSF54534">
    <property type="entry name" value="FKBP-like"/>
    <property type="match status" value="1"/>
</dbReference>
<feature type="domain" description="PPIase FKBP-type" evidence="8">
    <location>
        <begin position="108"/>
        <end position="197"/>
    </location>
</feature>
<dbReference type="PANTHER" id="PTHR45779:SF7">
    <property type="entry name" value="PEPTIDYLPROLYL ISOMERASE"/>
    <property type="match status" value="1"/>
</dbReference>
<dbReference type="EMBL" id="RBWV01000009">
    <property type="protein sequence ID" value="RKS80107.1"/>
    <property type="molecule type" value="Genomic_DNA"/>
</dbReference>
<sequence length="339" mass="33222">MRRLAVLALSGSFLLAACGASSSPDAGSSAASPGSSAPSSSAPSSSAPGASADASGTPAPKVPISTEVGFTASGAYGDKPTLTFTGKPGTSLGVKVVTPGTGAVVKAGDILDADYLGQVWGGKVFDNSYDKGTGAAFPIGTGKVISGWDRTLVGLKAGSRVLLSIPPSEGYGSGGQSEAGIKGTDTIVFVVDIVGTYSKTAASDPKAVDQGATVPSTLTITGKPGSPAKVVAAKDYKAPAKAKMTVLAKGTGKPVTTAVLVQYAAAQAGGATESSWDADGPQTVPVSDAQAGPFQLLKGVPVGSRVLLEVPADTTNGQAAAVFVVDLVGIPQSAKQARG</sequence>
<feature type="chain" id="PRO_5039619860" description="peptidylprolyl isomerase" evidence="7">
    <location>
        <begin position="27"/>
        <end position="339"/>
    </location>
</feature>
<evidence type="ECO:0000256" key="5">
    <source>
        <dbReference type="PROSITE-ProRule" id="PRU00277"/>
    </source>
</evidence>
<feature type="signal peptide" evidence="7">
    <location>
        <begin position="1"/>
        <end position="26"/>
    </location>
</feature>
<organism evidence="9 10">
    <name type="scientific">Motilibacter peucedani</name>
    <dbReference type="NCBI Taxonomy" id="598650"/>
    <lineage>
        <taxon>Bacteria</taxon>
        <taxon>Bacillati</taxon>
        <taxon>Actinomycetota</taxon>
        <taxon>Actinomycetes</taxon>
        <taxon>Motilibacterales</taxon>
        <taxon>Motilibacteraceae</taxon>
        <taxon>Motilibacter</taxon>
    </lineage>
</organism>
<dbReference type="OrthoDB" id="25996at2"/>